<dbReference type="InterPro" id="IPR036513">
    <property type="entry name" value="STAS_dom_sf"/>
</dbReference>
<feature type="region of interest" description="Disordered" evidence="1">
    <location>
        <begin position="160"/>
        <end position="186"/>
    </location>
</feature>
<proteinExistence type="predicted"/>
<feature type="compositionally biased region" description="Basic residues" evidence="1">
    <location>
        <begin position="19"/>
        <end position="31"/>
    </location>
</feature>
<protein>
    <submittedName>
        <fullName evidence="3">Anti-anti-sigma factor</fullName>
    </submittedName>
</protein>
<feature type="domain" description="STAS" evidence="2">
    <location>
        <begin position="67"/>
        <end position="155"/>
    </location>
</feature>
<feature type="region of interest" description="Disordered" evidence="1">
    <location>
        <begin position="1"/>
        <end position="40"/>
    </location>
</feature>
<dbReference type="SUPFAM" id="SSF52091">
    <property type="entry name" value="SpoIIaa-like"/>
    <property type="match status" value="1"/>
</dbReference>
<dbReference type="InterPro" id="IPR002645">
    <property type="entry name" value="STAS_dom"/>
</dbReference>
<comment type="caution">
    <text evidence="3">The sequence shown here is derived from an EMBL/GenBank/DDBJ whole genome shotgun (WGS) entry which is preliminary data.</text>
</comment>
<dbReference type="PROSITE" id="PS50801">
    <property type="entry name" value="STAS"/>
    <property type="match status" value="1"/>
</dbReference>
<dbReference type="EMBL" id="JAMTCO010000008">
    <property type="protein sequence ID" value="MCP2271121.1"/>
    <property type="molecule type" value="Genomic_DNA"/>
</dbReference>
<dbReference type="RefSeq" id="WP_253888070.1">
    <property type="nucleotide sequence ID" value="NZ_BAAAVB010000014.1"/>
</dbReference>
<dbReference type="Pfam" id="PF01740">
    <property type="entry name" value="STAS"/>
    <property type="match status" value="1"/>
</dbReference>
<dbReference type="CDD" id="cd07043">
    <property type="entry name" value="STAS_anti-anti-sigma_factors"/>
    <property type="match status" value="1"/>
</dbReference>
<reference evidence="3 4" key="1">
    <citation type="submission" date="2022-06" db="EMBL/GenBank/DDBJ databases">
        <title>Genomic Encyclopedia of Archaeal and Bacterial Type Strains, Phase II (KMG-II): from individual species to whole genera.</title>
        <authorList>
            <person name="Goeker M."/>
        </authorList>
    </citation>
    <scope>NUCLEOTIDE SEQUENCE [LARGE SCALE GENOMIC DNA]</scope>
    <source>
        <strain evidence="3 4">DSM 44255</strain>
    </source>
</reference>
<sequence>MESNLIPFSPVDAAGTRGPRGRTTRRRRPRPKPGSPGVPYEGAFRGSSLLRLAISWQPVGCGVEMRIQVTGDLDMATASTLAEALTRAQFDLRLVPNATGIALDLRTVSFLGAAGMHVMARAHATAAAAGVGLRLIADHAAVTRPLALTGLDRTLDLNRPPLAGPASAPTSAVVPRQRGELGGGTA</sequence>
<keyword evidence="4" id="KW-1185">Reference proteome</keyword>
<evidence type="ECO:0000259" key="2">
    <source>
        <dbReference type="PROSITE" id="PS50801"/>
    </source>
</evidence>
<evidence type="ECO:0000313" key="3">
    <source>
        <dbReference type="EMBL" id="MCP2271121.1"/>
    </source>
</evidence>
<dbReference type="Proteomes" id="UP001205185">
    <property type="component" value="Unassembled WGS sequence"/>
</dbReference>
<gene>
    <name evidence="3" type="ORF">LV75_003633</name>
</gene>
<name>A0ABT1IEQ4_9PSEU</name>
<organism evidence="3 4">
    <name type="scientific">Actinokineospora diospyrosa</name>
    <dbReference type="NCBI Taxonomy" id="103728"/>
    <lineage>
        <taxon>Bacteria</taxon>
        <taxon>Bacillati</taxon>
        <taxon>Actinomycetota</taxon>
        <taxon>Actinomycetes</taxon>
        <taxon>Pseudonocardiales</taxon>
        <taxon>Pseudonocardiaceae</taxon>
        <taxon>Actinokineospora</taxon>
    </lineage>
</organism>
<dbReference type="Gene3D" id="3.30.750.24">
    <property type="entry name" value="STAS domain"/>
    <property type="match status" value="1"/>
</dbReference>
<accession>A0ABT1IEQ4</accession>
<evidence type="ECO:0000313" key="4">
    <source>
        <dbReference type="Proteomes" id="UP001205185"/>
    </source>
</evidence>
<evidence type="ECO:0000256" key="1">
    <source>
        <dbReference type="SAM" id="MobiDB-lite"/>
    </source>
</evidence>